<dbReference type="Gene3D" id="1.10.1660.10">
    <property type="match status" value="2"/>
</dbReference>
<keyword evidence="3" id="KW-0238">DNA-binding</keyword>
<accession>A0A7W2AS58</accession>
<evidence type="ECO:0000256" key="4">
    <source>
        <dbReference type="ARBA" id="ARBA00023163"/>
    </source>
</evidence>
<dbReference type="SMART" id="SM00422">
    <property type="entry name" value="HTH_MERR"/>
    <property type="match status" value="2"/>
</dbReference>
<dbReference type="InterPro" id="IPR009061">
    <property type="entry name" value="DNA-bd_dom_put_sf"/>
</dbReference>
<keyword evidence="7" id="KW-1185">Reference proteome</keyword>
<evidence type="ECO:0000256" key="1">
    <source>
        <dbReference type="ARBA" id="ARBA00022491"/>
    </source>
</evidence>
<reference evidence="6 7" key="1">
    <citation type="submission" date="2020-07" db="EMBL/GenBank/DDBJ databases">
        <title>Thermoactinomyces phylogeny.</title>
        <authorList>
            <person name="Dunlap C."/>
        </authorList>
    </citation>
    <scope>NUCLEOTIDE SEQUENCE [LARGE SCALE GENOMIC DNA]</scope>
    <source>
        <strain evidence="6 7">AMNI-1</strain>
    </source>
</reference>
<dbReference type="GO" id="GO:0003677">
    <property type="term" value="F:DNA binding"/>
    <property type="evidence" value="ECO:0007669"/>
    <property type="project" value="UniProtKB-KW"/>
</dbReference>
<organism evidence="6 7">
    <name type="scientific">Thermoactinomyces mirandus</name>
    <dbReference type="NCBI Taxonomy" id="2756294"/>
    <lineage>
        <taxon>Bacteria</taxon>
        <taxon>Bacillati</taxon>
        <taxon>Bacillota</taxon>
        <taxon>Bacilli</taxon>
        <taxon>Bacillales</taxon>
        <taxon>Thermoactinomycetaceae</taxon>
        <taxon>Thermoactinomyces</taxon>
    </lineage>
</organism>
<dbReference type="Proteomes" id="UP000538292">
    <property type="component" value="Unassembled WGS sequence"/>
</dbReference>
<dbReference type="SUPFAM" id="SSF46955">
    <property type="entry name" value="Putative DNA-binding domain"/>
    <property type="match status" value="2"/>
</dbReference>
<keyword evidence="2" id="KW-0805">Transcription regulation</keyword>
<dbReference type="InterPro" id="IPR000551">
    <property type="entry name" value="MerR-type_HTH_dom"/>
</dbReference>
<keyword evidence="4" id="KW-0804">Transcription</keyword>
<comment type="caution">
    <text evidence="6">The sequence shown here is derived from an EMBL/GenBank/DDBJ whole genome shotgun (WGS) entry which is preliminary data.</text>
</comment>
<name>A0A7W2AS58_9BACL</name>
<feature type="domain" description="HTH merR-type" evidence="5">
    <location>
        <begin position="1"/>
        <end position="70"/>
    </location>
</feature>
<dbReference type="PANTHER" id="PTHR30204">
    <property type="entry name" value="REDOX-CYCLING DRUG-SENSING TRANSCRIPTIONAL ACTIVATOR SOXR"/>
    <property type="match status" value="1"/>
</dbReference>
<proteinExistence type="predicted"/>
<dbReference type="GO" id="GO:0003700">
    <property type="term" value="F:DNA-binding transcription factor activity"/>
    <property type="evidence" value="ECO:0007669"/>
    <property type="project" value="InterPro"/>
</dbReference>
<dbReference type="Pfam" id="PF13411">
    <property type="entry name" value="MerR_1"/>
    <property type="match status" value="2"/>
</dbReference>
<evidence type="ECO:0000313" key="6">
    <source>
        <dbReference type="EMBL" id="MBA4603097.1"/>
    </source>
</evidence>
<sequence length="249" mass="29293">MAIRPVDIARKLGISTTTLRKYEKWGLTPPVPRSATRYREYTDEHVAYFICLREMLHGFTLKQIAEIFREVMALKTDTALWMANKAQADLHRKKRITEKIVQNFLQPNNSRNEANRCLLTINDVSRETGIPVSTIRYWDQVGLISARRCSSNHYRMFTDDHVRQVLAIYALKLSVFANGRKHSIRHIREELREFNPDDRSRIMKMTETIRQYLNQVNRAQIRGISALYHLCRQVETNQFDQHEVSSKQS</sequence>
<dbReference type="RefSeq" id="WP_181741274.1">
    <property type="nucleotide sequence ID" value="NZ_JACEOL010000038.1"/>
</dbReference>
<protein>
    <submittedName>
        <fullName evidence="6">MerR family transcriptional regulator</fullName>
    </submittedName>
</protein>
<dbReference type="PANTHER" id="PTHR30204:SF69">
    <property type="entry name" value="MERR-FAMILY TRANSCRIPTIONAL REGULATOR"/>
    <property type="match status" value="1"/>
</dbReference>
<gene>
    <name evidence="6" type="ORF">H2C83_12370</name>
</gene>
<dbReference type="PROSITE" id="PS50937">
    <property type="entry name" value="HTH_MERR_2"/>
    <property type="match status" value="2"/>
</dbReference>
<evidence type="ECO:0000256" key="3">
    <source>
        <dbReference type="ARBA" id="ARBA00023125"/>
    </source>
</evidence>
<keyword evidence="1" id="KW-0678">Repressor</keyword>
<dbReference type="InterPro" id="IPR047057">
    <property type="entry name" value="MerR_fam"/>
</dbReference>
<dbReference type="EMBL" id="JACEOL010000038">
    <property type="protein sequence ID" value="MBA4603097.1"/>
    <property type="molecule type" value="Genomic_DNA"/>
</dbReference>
<feature type="domain" description="HTH merR-type" evidence="5">
    <location>
        <begin position="118"/>
        <end position="172"/>
    </location>
</feature>
<evidence type="ECO:0000259" key="5">
    <source>
        <dbReference type="PROSITE" id="PS50937"/>
    </source>
</evidence>
<dbReference type="AlphaFoldDB" id="A0A7W2AS58"/>
<evidence type="ECO:0000256" key="2">
    <source>
        <dbReference type="ARBA" id="ARBA00023015"/>
    </source>
</evidence>
<evidence type="ECO:0000313" key="7">
    <source>
        <dbReference type="Proteomes" id="UP000538292"/>
    </source>
</evidence>